<dbReference type="FunFam" id="2.10.25.10:FF:000004">
    <property type="entry name" value="Neurogenic locus notch 1"/>
    <property type="match status" value="1"/>
</dbReference>
<dbReference type="InterPro" id="IPR009030">
    <property type="entry name" value="Growth_fac_rcpt_cys_sf"/>
</dbReference>
<dbReference type="InterPro" id="IPR001881">
    <property type="entry name" value="EGF-like_Ca-bd_dom"/>
</dbReference>
<keyword evidence="11" id="KW-0325">Glycoprotein</keyword>
<dbReference type="SUPFAM" id="SSF52743">
    <property type="entry name" value="Subtilisin-like"/>
    <property type="match status" value="1"/>
</dbReference>
<feature type="domain" description="EGF-like" evidence="17">
    <location>
        <begin position="663"/>
        <end position="703"/>
    </location>
</feature>
<feature type="domain" description="EGF-like" evidence="17">
    <location>
        <begin position="580"/>
        <end position="618"/>
    </location>
</feature>
<dbReference type="InterPro" id="IPR002884">
    <property type="entry name" value="P_dom"/>
</dbReference>
<reference evidence="19 20" key="1">
    <citation type="submission" date="2024-11" db="EMBL/GenBank/DDBJ databases">
        <title>Chromosome-level genome assembly of the freshwater bivalve Anodonta woodiana.</title>
        <authorList>
            <person name="Chen X."/>
        </authorList>
    </citation>
    <scope>NUCLEOTIDE SEQUENCE [LARGE SCALE GENOMIC DNA]</scope>
    <source>
        <strain evidence="19">MN2024</strain>
        <tissue evidence="19">Gills</tissue>
    </source>
</reference>
<evidence type="ECO:0000256" key="1">
    <source>
        <dbReference type="ARBA" id="ARBA00005325"/>
    </source>
</evidence>
<keyword evidence="2 13" id="KW-0245">EGF-like domain</keyword>
<dbReference type="GO" id="GO:0004252">
    <property type="term" value="F:serine-type endopeptidase activity"/>
    <property type="evidence" value="ECO:0007669"/>
    <property type="project" value="UniProtKB-UniRule"/>
</dbReference>
<keyword evidence="9" id="KW-0106">Calcium</keyword>
<dbReference type="AlphaFoldDB" id="A0ABD3UBB4"/>
<dbReference type="SUPFAM" id="SSF57196">
    <property type="entry name" value="EGF/Laminin"/>
    <property type="match status" value="1"/>
</dbReference>
<dbReference type="PANTHER" id="PTHR42884:SF14">
    <property type="entry name" value="NEUROENDOCRINE CONVERTASE 1"/>
    <property type="match status" value="1"/>
</dbReference>
<dbReference type="InterPro" id="IPR008979">
    <property type="entry name" value="Galactose-bd-like_sf"/>
</dbReference>
<evidence type="ECO:0000256" key="3">
    <source>
        <dbReference type="ARBA" id="ARBA00022670"/>
    </source>
</evidence>
<dbReference type="Pfam" id="PF01483">
    <property type="entry name" value="P_proprotein"/>
    <property type="match status" value="1"/>
</dbReference>
<keyword evidence="8 14" id="KW-0720">Serine protease</keyword>
<dbReference type="PROSITE" id="PS50026">
    <property type="entry name" value="EGF_3"/>
    <property type="match status" value="4"/>
</dbReference>
<dbReference type="Pfam" id="PF12661">
    <property type="entry name" value="hEGF"/>
    <property type="match status" value="2"/>
</dbReference>
<dbReference type="Gene3D" id="2.10.25.10">
    <property type="entry name" value="Laminin"/>
    <property type="match status" value="4"/>
</dbReference>
<dbReference type="CDD" id="cd04059">
    <property type="entry name" value="Peptidases_S8_Protein_convertases_Kexins_Furin-like"/>
    <property type="match status" value="1"/>
</dbReference>
<feature type="active site" description="Charge relay system" evidence="12 14">
    <location>
        <position position="368"/>
    </location>
</feature>
<evidence type="ECO:0000256" key="12">
    <source>
        <dbReference type="PIRSR" id="PIRSR615500-1"/>
    </source>
</evidence>
<evidence type="ECO:0000256" key="5">
    <source>
        <dbReference type="ARBA" id="ARBA00022729"/>
    </source>
</evidence>
<dbReference type="SUPFAM" id="SSF57184">
    <property type="entry name" value="Growth factor receptor domain"/>
    <property type="match status" value="1"/>
</dbReference>
<dbReference type="PROSITE" id="PS01187">
    <property type="entry name" value="EGF_CA"/>
    <property type="match status" value="2"/>
</dbReference>
<comment type="similarity">
    <text evidence="1">Belongs to the peptidase S8 family. Furin subfamily.</text>
</comment>
<dbReference type="InterPro" id="IPR015500">
    <property type="entry name" value="Peptidase_S8_subtilisin-rel"/>
</dbReference>
<dbReference type="Gene3D" id="3.40.50.200">
    <property type="entry name" value="Peptidase S8/S53 domain"/>
    <property type="match status" value="1"/>
</dbReference>
<dbReference type="InterPro" id="IPR034182">
    <property type="entry name" value="Kexin/furin"/>
</dbReference>
<evidence type="ECO:0000256" key="7">
    <source>
        <dbReference type="ARBA" id="ARBA00022801"/>
    </source>
</evidence>
<dbReference type="PRINTS" id="PR00723">
    <property type="entry name" value="SUBTILISIN"/>
</dbReference>
<evidence type="ECO:0000256" key="15">
    <source>
        <dbReference type="SAM" id="Phobius"/>
    </source>
</evidence>
<dbReference type="GO" id="GO:0005737">
    <property type="term" value="C:cytoplasm"/>
    <property type="evidence" value="ECO:0007669"/>
    <property type="project" value="UniProtKB-ARBA"/>
</dbReference>
<evidence type="ECO:0000256" key="4">
    <source>
        <dbReference type="ARBA" id="ARBA00022685"/>
    </source>
</evidence>
<dbReference type="InterPro" id="IPR013032">
    <property type="entry name" value="EGF-like_CS"/>
</dbReference>
<feature type="active site" description="Charge relay system" evidence="12 14">
    <location>
        <position position="159"/>
    </location>
</feature>
<evidence type="ECO:0000313" key="20">
    <source>
        <dbReference type="Proteomes" id="UP001634394"/>
    </source>
</evidence>
<keyword evidence="15" id="KW-0812">Transmembrane</keyword>
<dbReference type="SUPFAM" id="SSF49785">
    <property type="entry name" value="Galactose-binding domain-like"/>
    <property type="match status" value="1"/>
</dbReference>
<dbReference type="PROSITE" id="PS00136">
    <property type="entry name" value="SUBTILASE_ASP"/>
    <property type="match status" value="1"/>
</dbReference>
<dbReference type="Gene3D" id="2.60.120.260">
    <property type="entry name" value="Galactose-binding domain-like"/>
    <property type="match status" value="1"/>
</dbReference>
<gene>
    <name evidence="19" type="ORF">ACJMK2_017648</name>
</gene>
<evidence type="ECO:0000256" key="2">
    <source>
        <dbReference type="ARBA" id="ARBA00022536"/>
    </source>
</evidence>
<evidence type="ECO:0000259" key="17">
    <source>
        <dbReference type="PROSITE" id="PS50026"/>
    </source>
</evidence>
<dbReference type="InterPro" id="IPR023827">
    <property type="entry name" value="Peptidase_S8_Asp-AS"/>
</dbReference>
<keyword evidence="10 13" id="KW-1015">Disulfide bond</keyword>
<dbReference type="CDD" id="cd00054">
    <property type="entry name" value="EGF_CA"/>
    <property type="match status" value="4"/>
</dbReference>
<dbReference type="InterPro" id="IPR026823">
    <property type="entry name" value="cEGF"/>
</dbReference>
<keyword evidence="15" id="KW-0472">Membrane</keyword>
<evidence type="ECO:0000256" key="8">
    <source>
        <dbReference type="ARBA" id="ARBA00022825"/>
    </source>
</evidence>
<dbReference type="GO" id="GO:0006508">
    <property type="term" value="P:proteolysis"/>
    <property type="evidence" value="ECO:0007669"/>
    <property type="project" value="UniProtKB-KW"/>
</dbReference>
<evidence type="ECO:0000256" key="14">
    <source>
        <dbReference type="PROSITE-ProRule" id="PRU01240"/>
    </source>
</evidence>
<feature type="transmembrane region" description="Helical" evidence="15">
    <location>
        <begin position="746"/>
        <end position="770"/>
    </location>
</feature>
<evidence type="ECO:0000256" key="10">
    <source>
        <dbReference type="ARBA" id="ARBA00023157"/>
    </source>
</evidence>
<evidence type="ECO:0000313" key="19">
    <source>
        <dbReference type="EMBL" id="KAL3846680.1"/>
    </source>
</evidence>
<dbReference type="SMART" id="SM00179">
    <property type="entry name" value="EGF_CA"/>
    <property type="match status" value="3"/>
</dbReference>
<comment type="caution">
    <text evidence="13">Lacks conserved residue(s) required for the propagation of feature annotation.</text>
</comment>
<dbReference type="PROSITE" id="PS00010">
    <property type="entry name" value="ASX_HYDROXYL"/>
    <property type="match status" value="3"/>
</dbReference>
<evidence type="ECO:0000256" key="13">
    <source>
        <dbReference type="PROSITE-ProRule" id="PRU00076"/>
    </source>
</evidence>
<dbReference type="PROSITE" id="PS00138">
    <property type="entry name" value="SUBTILASE_SER"/>
    <property type="match status" value="1"/>
</dbReference>
<dbReference type="InterPro" id="IPR000742">
    <property type="entry name" value="EGF"/>
</dbReference>
<evidence type="ECO:0000256" key="9">
    <source>
        <dbReference type="ARBA" id="ARBA00022837"/>
    </source>
</evidence>
<keyword evidence="20" id="KW-1185">Reference proteome</keyword>
<feature type="domain" description="P/Homo B" evidence="18">
    <location>
        <begin position="446"/>
        <end position="576"/>
    </location>
</feature>
<feature type="active site" description="Charge relay system" evidence="12 14">
    <location>
        <position position="196"/>
    </location>
</feature>
<dbReference type="PROSITE" id="PS01186">
    <property type="entry name" value="EGF_2"/>
    <property type="match status" value="2"/>
</dbReference>
<dbReference type="Pfam" id="PF07645">
    <property type="entry name" value="EGF_CA"/>
    <property type="match status" value="1"/>
</dbReference>
<proteinExistence type="inferred from homology"/>
<dbReference type="Pfam" id="PF00082">
    <property type="entry name" value="Peptidase_S8"/>
    <property type="match status" value="1"/>
</dbReference>
<feature type="domain" description="EGF-like" evidence="17">
    <location>
        <begin position="620"/>
        <end position="656"/>
    </location>
</feature>
<evidence type="ECO:0000259" key="18">
    <source>
        <dbReference type="PROSITE" id="PS51829"/>
    </source>
</evidence>
<feature type="disulfide bond" evidence="13">
    <location>
        <begin position="589"/>
        <end position="606"/>
    </location>
</feature>
<evidence type="ECO:0000256" key="16">
    <source>
        <dbReference type="SAM" id="SignalP"/>
    </source>
</evidence>
<accession>A0ABD3UBB4</accession>
<feature type="disulfide bond" evidence="13">
    <location>
        <begin position="608"/>
        <end position="617"/>
    </location>
</feature>
<dbReference type="InterPro" id="IPR049883">
    <property type="entry name" value="NOTCH1_EGF-like"/>
</dbReference>
<keyword evidence="3 14" id="KW-0645">Protease</keyword>
<dbReference type="InterPro" id="IPR023828">
    <property type="entry name" value="Peptidase_S8_Ser-AS"/>
</dbReference>
<keyword evidence="15" id="KW-1133">Transmembrane helix</keyword>
<keyword evidence="6" id="KW-0677">Repeat</keyword>
<dbReference type="Proteomes" id="UP001634394">
    <property type="component" value="Unassembled WGS sequence"/>
</dbReference>
<dbReference type="PROSITE" id="PS51829">
    <property type="entry name" value="P_HOMO_B"/>
    <property type="match status" value="1"/>
</dbReference>
<evidence type="ECO:0000256" key="6">
    <source>
        <dbReference type="ARBA" id="ARBA00022737"/>
    </source>
</evidence>
<feature type="signal peptide" evidence="16">
    <location>
        <begin position="1"/>
        <end position="20"/>
    </location>
</feature>
<organism evidence="19 20">
    <name type="scientific">Sinanodonta woodiana</name>
    <name type="common">Chinese pond mussel</name>
    <name type="synonym">Anodonta woodiana</name>
    <dbReference type="NCBI Taxonomy" id="1069815"/>
    <lineage>
        <taxon>Eukaryota</taxon>
        <taxon>Metazoa</taxon>
        <taxon>Spiralia</taxon>
        <taxon>Lophotrochozoa</taxon>
        <taxon>Mollusca</taxon>
        <taxon>Bivalvia</taxon>
        <taxon>Autobranchia</taxon>
        <taxon>Heteroconchia</taxon>
        <taxon>Palaeoheterodonta</taxon>
        <taxon>Unionida</taxon>
        <taxon>Unionoidea</taxon>
        <taxon>Unionidae</taxon>
        <taxon>Unioninae</taxon>
        <taxon>Sinanodonta</taxon>
    </lineage>
</organism>
<dbReference type="PROSITE" id="PS51892">
    <property type="entry name" value="SUBTILASE"/>
    <property type="match status" value="1"/>
</dbReference>
<dbReference type="InterPro" id="IPR018097">
    <property type="entry name" value="EGF_Ca-bd_CS"/>
</dbReference>
<dbReference type="InterPro" id="IPR000209">
    <property type="entry name" value="Peptidase_S8/S53_dom"/>
</dbReference>
<feature type="domain" description="EGF-like" evidence="17">
    <location>
        <begin position="704"/>
        <end position="737"/>
    </location>
</feature>
<name>A0ABD3UBB4_SINWO</name>
<dbReference type="EMBL" id="JBJQND010000016">
    <property type="protein sequence ID" value="KAL3846680.1"/>
    <property type="molecule type" value="Genomic_DNA"/>
</dbReference>
<keyword evidence="7 14" id="KW-0378">Hydrolase</keyword>
<dbReference type="PROSITE" id="PS00137">
    <property type="entry name" value="SUBTILASE_HIS"/>
    <property type="match status" value="1"/>
</dbReference>
<dbReference type="PANTHER" id="PTHR42884">
    <property type="entry name" value="PROPROTEIN CONVERTASE SUBTILISIN/KEXIN-RELATED"/>
    <property type="match status" value="1"/>
</dbReference>
<dbReference type="SMART" id="SM00181">
    <property type="entry name" value="EGF"/>
    <property type="match status" value="3"/>
</dbReference>
<dbReference type="PROSITE" id="PS00022">
    <property type="entry name" value="EGF_1"/>
    <property type="match status" value="1"/>
</dbReference>
<protein>
    <submittedName>
        <fullName evidence="19">Uncharacterized protein</fullName>
    </submittedName>
</protein>
<dbReference type="InterPro" id="IPR000152">
    <property type="entry name" value="EGF-type_Asp/Asn_hydroxyl_site"/>
</dbReference>
<sequence>MLYQVISLVWILSSIKYVLLTRAPQMFDIYVLVEEEAKEDVIQELRGKYDEVEEKLHFIPKLALFLARSKKKSTRFHSKTFHSIEEEITDDVQTFRKRRNVVHSSRIELQERHLRSFHTNDTEWPKMWQINGDLSLTMKVVEAWESGYNGSGITVSVVDDGLQTDHIDLDANIRLDGHNDFVDGDSDPNPPYNFRHGTNVAGLIAAERDNGNCIVGVAYSSTIIGIRLISNNYTTDIIESQAITHGYNITDISSNSWGPPDSYGYSAPGFLTVAAFELGVTKGRGGKGVIYVWAAGNGGTTDNCNADGYANSIYTVTISSVNINGKPAWYSEVCAPALAVTYSGDKNQRYMFTTSNAGSCIGNTEGTSFSAPQAAGMVALALQANQDLTWRDIQHLIVKTAKYQNLREAAEYGFALNGAGNYVGQMFGYGLMDAEAMVRYSKTWKTVPKQEIFKSSISTPSWVLNSTLTTMSGAILVGITCTIKYLEHVQVHTIFQSSERAFVELDLVSPAGTRSKLMTKRRYDKGFSGQQEWTFMSVQFWGEQPYGNWILTFKIPSNQTANFSVWQLILYGTTLDPLSGIPTCDESPCKNGGTCISNSKYDISNCTCAPGYCGNNCEQEINECQSNPCNDGATCTDLINAYRCTCPSGYIYNYSTGPNQCQDIDECTSSPCGGLSICENQPGKYSCVCPVGYVYNNTANNCTDDDECIKSPCSSYYTCINTMGSYSCTCTREQGCKKKETSDTSGLSPAAISGITLGSVGVSMPILFLVHRKMRKNKLSPVDQH</sequence>
<keyword evidence="4" id="KW-0165">Cleavage on pair of basic residues</keyword>
<evidence type="ECO:0000256" key="11">
    <source>
        <dbReference type="ARBA" id="ARBA00023180"/>
    </source>
</evidence>
<dbReference type="InterPro" id="IPR036852">
    <property type="entry name" value="Peptidase_S8/S53_dom_sf"/>
</dbReference>
<keyword evidence="5 16" id="KW-0732">Signal</keyword>
<dbReference type="Pfam" id="PF12662">
    <property type="entry name" value="cEGF"/>
    <property type="match status" value="1"/>
</dbReference>
<feature type="chain" id="PRO_5044865973" evidence="16">
    <location>
        <begin position="21"/>
        <end position="785"/>
    </location>
</feature>
<comment type="caution">
    <text evidence="19">The sequence shown here is derived from an EMBL/GenBank/DDBJ whole genome shotgun (WGS) entry which is preliminary data.</text>
</comment>
<dbReference type="GO" id="GO:0012505">
    <property type="term" value="C:endomembrane system"/>
    <property type="evidence" value="ECO:0007669"/>
    <property type="project" value="UniProtKB-ARBA"/>
</dbReference>
<dbReference type="InterPro" id="IPR022398">
    <property type="entry name" value="Peptidase_S8_His-AS"/>
</dbReference>